<proteinExistence type="predicted"/>
<dbReference type="GO" id="GO:0043565">
    <property type="term" value="F:sequence-specific DNA binding"/>
    <property type="evidence" value="ECO:0007669"/>
    <property type="project" value="InterPro"/>
</dbReference>
<sequence length="128" mass="15217">MRTKRIKELVEDHFDVDLSSKTRRRTVVHCRFLYYHLAYNHSSEGQSFASVGKTVGGFDHATVLYGVRQYENLYKYDRSFRNRFDPFLRTIDEELSKSSIENTRSLKRQIQSMRTKLATMQTQLEEIL</sequence>
<dbReference type="Gene3D" id="1.10.1750.10">
    <property type="match status" value="1"/>
</dbReference>
<dbReference type="SUPFAM" id="SSF48295">
    <property type="entry name" value="TrpR-like"/>
    <property type="match status" value="1"/>
</dbReference>
<dbReference type="InterPro" id="IPR013159">
    <property type="entry name" value="DnaA_C"/>
</dbReference>
<dbReference type="InterPro" id="IPR010921">
    <property type="entry name" value="Trp_repressor/repl_initiator"/>
</dbReference>
<dbReference type="Pfam" id="PF08299">
    <property type="entry name" value="Bac_DnaA_C"/>
    <property type="match status" value="1"/>
</dbReference>
<name>A0A7S9XHC3_9VIRU</name>
<protein>
    <recommendedName>
        <fullName evidence="1">Chromosomal replication initiator DnaA C-terminal domain-containing protein</fullName>
    </recommendedName>
</protein>
<reference evidence="2" key="1">
    <citation type="submission" date="2020-08" db="EMBL/GenBank/DDBJ databases">
        <title>Bridging the membrane lipid divide: bacteria of the FCB group superphylum have the potential to synthesize archaeal ether lipids.</title>
        <authorList>
            <person name="Villanueva L."/>
            <person name="von Meijenfeldt F.A.B."/>
            <person name="Westbye A.B."/>
            <person name="Yadav S."/>
            <person name="Hopmans E.C."/>
            <person name="Dutilh B.E."/>
            <person name="Sinninghe Damste J.S."/>
        </authorList>
    </citation>
    <scope>NUCLEOTIDE SEQUENCE</scope>
    <source>
        <strain evidence="2">NIOZ-UU157</strain>
    </source>
</reference>
<dbReference type="EMBL" id="MW030560">
    <property type="protein sequence ID" value="QPI16435.1"/>
    <property type="molecule type" value="Genomic_DNA"/>
</dbReference>
<dbReference type="SMART" id="SM00760">
    <property type="entry name" value="Bac_DnaA_C"/>
    <property type="match status" value="1"/>
</dbReference>
<evidence type="ECO:0000313" key="2">
    <source>
        <dbReference type="EMBL" id="QPI16435.1"/>
    </source>
</evidence>
<dbReference type="GO" id="GO:0006270">
    <property type="term" value="P:DNA replication initiation"/>
    <property type="evidence" value="ECO:0007669"/>
    <property type="project" value="InterPro"/>
</dbReference>
<dbReference type="GO" id="GO:0005524">
    <property type="term" value="F:ATP binding"/>
    <property type="evidence" value="ECO:0007669"/>
    <property type="project" value="InterPro"/>
</dbReference>
<feature type="domain" description="Chromosomal replication initiator DnaA C-terminal" evidence="1">
    <location>
        <begin position="2"/>
        <end position="70"/>
    </location>
</feature>
<evidence type="ECO:0000259" key="1">
    <source>
        <dbReference type="SMART" id="SM00760"/>
    </source>
</evidence>
<accession>A0A7S9XHC3</accession>
<gene>
    <name evidence="2" type="ORF">NIOZUU157_00328</name>
</gene>
<organism evidence="2">
    <name type="scientific">Virus NIOZ-UU157</name>
    <dbReference type="NCBI Taxonomy" id="2763269"/>
    <lineage>
        <taxon>Viruses</taxon>
    </lineage>
</organism>
<dbReference type="CDD" id="cd06571">
    <property type="entry name" value="Bac_DnaA_C"/>
    <property type="match status" value="1"/>
</dbReference>
<dbReference type="GO" id="GO:0006275">
    <property type="term" value="P:regulation of DNA replication"/>
    <property type="evidence" value="ECO:0007669"/>
    <property type="project" value="InterPro"/>
</dbReference>